<keyword evidence="1" id="KW-0813">Transport</keyword>
<comment type="similarity">
    <text evidence="5">Belongs to the truncated hemoglobin family. Group II subfamily.</text>
</comment>
<proteinExistence type="inferred from homology"/>
<dbReference type="Pfam" id="PF01152">
    <property type="entry name" value="Bac_globin"/>
    <property type="match status" value="1"/>
</dbReference>
<dbReference type="RefSeq" id="WP_263723209.1">
    <property type="nucleotide sequence ID" value="NZ_JAOWLA010000024.1"/>
</dbReference>
<keyword evidence="2" id="KW-0349">Heme</keyword>
<evidence type="ECO:0000313" key="7">
    <source>
        <dbReference type="Proteomes" id="UP001652503"/>
    </source>
</evidence>
<dbReference type="PANTHER" id="PTHR47366">
    <property type="entry name" value="TWO-ON-TWO HEMOGLOBIN-3"/>
    <property type="match status" value="1"/>
</dbReference>
<accession>A0ABT2Z6F1</accession>
<dbReference type="SUPFAM" id="SSF46458">
    <property type="entry name" value="Globin-like"/>
    <property type="match status" value="1"/>
</dbReference>
<dbReference type="InterPro" id="IPR012292">
    <property type="entry name" value="Globin/Proto"/>
</dbReference>
<dbReference type="InterPro" id="IPR001486">
    <property type="entry name" value="Hemoglobin_trunc"/>
</dbReference>
<evidence type="ECO:0000256" key="2">
    <source>
        <dbReference type="ARBA" id="ARBA00022617"/>
    </source>
</evidence>
<name>A0ABT2Z6F1_9RHOB</name>
<gene>
    <name evidence="6" type="ORF">OE647_18345</name>
</gene>
<dbReference type="CDD" id="cd14773">
    <property type="entry name" value="TrHb2_PhHbO-like_O"/>
    <property type="match status" value="1"/>
</dbReference>
<evidence type="ECO:0000256" key="4">
    <source>
        <dbReference type="ARBA" id="ARBA00023004"/>
    </source>
</evidence>
<dbReference type="Gene3D" id="1.10.490.10">
    <property type="entry name" value="Globins"/>
    <property type="match status" value="1"/>
</dbReference>
<dbReference type="InterPro" id="IPR044203">
    <property type="entry name" value="GlbO/GLB3-like"/>
</dbReference>
<protein>
    <submittedName>
        <fullName evidence="6">Group II truncated hemoglobin</fullName>
    </submittedName>
</protein>
<dbReference type="EMBL" id="JAOWLA010000024">
    <property type="protein sequence ID" value="MCV2866673.1"/>
    <property type="molecule type" value="Genomic_DNA"/>
</dbReference>
<sequence>MSQRMIDIIGGEAAVRQLVEDFYDLVETLPEGETLRQLHLRGHGLTHVREEQFNFLTGFLGGRRYYQEKHGHMDLRRMHAHVPIAVQDAEDWLTCMDKALEENGLAGPDIERLRATFRRICLMLVNDLKAWGLPGESQGGTANA</sequence>
<reference evidence="6 7" key="1">
    <citation type="submission" date="2022-10" db="EMBL/GenBank/DDBJ databases">
        <title>Defluviimonas sp. nov., isolated from ocean surface water.</title>
        <authorList>
            <person name="He W."/>
            <person name="Wang L."/>
            <person name="Zhang D.-F."/>
        </authorList>
    </citation>
    <scope>NUCLEOTIDE SEQUENCE [LARGE SCALE GENOMIC DNA]</scope>
    <source>
        <strain evidence="6 7">WL0075</strain>
    </source>
</reference>
<evidence type="ECO:0000256" key="1">
    <source>
        <dbReference type="ARBA" id="ARBA00022448"/>
    </source>
</evidence>
<dbReference type="Proteomes" id="UP001652503">
    <property type="component" value="Unassembled WGS sequence"/>
</dbReference>
<keyword evidence="7" id="KW-1185">Reference proteome</keyword>
<dbReference type="PANTHER" id="PTHR47366:SF1">
    <property type="entry name" value="TWO-ON-TWO HEMOGLOBIN-3"/>
    <property type="match status" value="1"/>
</dbReference>
<evidence type="ECO:0000256" key="5">
    <source>
        <dbReference type="ARBA" id="ARBA00034496"/>
    </source>
</evidence>
<organism evidence="6 7">
    <name type="scientific">Albidovulum sediminicola</name>
    <dbReference type="NCBI Taxonomy" id="2984331"/>
    <lineage>
        <taxon>Bacteria</taxon>
        <taxon>Pseudomonadati</taxon>
        <taxon>Pseudomonadota</taxon>
        <taxon>Alphaproteobacteria</taxon>
        <taxon>Rhodobacterales</taxon>
        <taxon>Paracoccaceae</taxon>
        <taxon>Albidovulum</taxon>
    </lineage>
</organism>
<dbReference type="InterPro" id="IPR009050">
    <property type="entry name" value="Globin-like_sf"/>
</dbReference>
<evidence type="ECO:0000313" key="6">
    <source>
        <dbReference type="EMBL" id="MCV2866673.1"/>
    </source>
</evidence>
<keyword evidence="3" id="KW-0479">Metal-binding</keyword>
<comment type="caution">
    <text evidence="6">The sequence shown here is derived from an EMBL/GenBank/DDBJ whole genome shotgun (WGS) entry which is preliminary data.</text>
</comment>
<evidence type="ECO:0000256" key="3">
    <source>
        <dbReference type="ARBA" id="ARBA00022723"/>
    </source>
</evidence>
<keyword evidence="4" id="KW-0408">Iron</keyword>